<protein>
    <recommendedName>
        <fullName evidence="10">Periplasmic chaperone PpiD</fullName>
    </recommendedName>
    <alternativeName>
        <fullName evidence="11">Periplasmic folding chaperone</fullName>
    </alternativeName>
</protein>
<dbReference type="PATRIC" id="fig|546263.7.peg.1184"/>
<sequence>MFSAVEKYNGPAKIMLGLIALTFIGFGASTVAAPGSDYIVKVGDEKISTQNVQAAVREEGLESNQDALTVLTDRAYLYEGARAMGINVSLEQLKQVIMDDKGFQDENGRFNEQKFRNFLAQSGMTEDQLIEKLRHQFELQNVANLAANGNIVSSQQLERIARLMQAEREIRTAVVDPRNFAAGVKVDDAALKAYYDKDKSKYLIPKAVKFEYIELSAKTLADRQTVSEEEVKKAFAEQQSSAQPKQEVSHIMFALPQGGDKAKIKAEAEKVLAEAKASPDNFAALAQKYSQDAATAQSGGALGVVDKSSALPEEFKAAIAKLNKGDIALVESTAGFHIVRITNTQGQQSFDEAKASLEAELKQKKAQQALAQMRQTLSQTTFDFPDSLKAAAEKTGLPIQSHNEWLSRQNAVQQNIPAEWLEVLFSDEVFKKKHNSDVITVGDTSWVLRATETREESTPAFEQVKEQVRTAYVNSESAKAAMEQAKKLLAELQKGGKPELAWSEKETLSASDARLRLSPQALAVLAKAHPTDGKPAYALLEGQPAPLLVEVLSSKVQKADADESKKLKNELAQRTGLGMYTGLLTYLKTNIPLKQGAQKLDSDKH</sequence>
<dbReference type="SUPFAM" id="SSF54534">
    <property type="entry name" value="FKBP-like"/>
    <property type="match status" value="1"/>
</dbReference>
<keyword evidence="13" id="KW-0175">Coiled coil</keyword>
<evidence type="ECO:0000256" key="7">
    <source>
        <dbReference type="ARBA" id="ARBA00023186"/>
    </source>
</evidence>
<dbReference type="InterPro" id="IPR046357">
    <property type="entry name" value="PPIase_dom_sf"/>
</dbReference>
<feature type="domain" description="PpiC" evidence="14">
    <location>
        <begin position="243"/>
        <end position="343"/>
    </location>
</feature>
<evidence type="ECO:0000256" key="11">
    <source>
        <dbReference type="ARBA" id="ARBA00042775"/>
    </source>
</evidence>
<dbReference type="Pfam" id="PF13616">
    <property type="entry name" value="Rotamase_3"/>
    <property type="match status" value="1"/>
</dbReference>
<reference evidence="15 16" key="2">
    <citation type="journal article" date="2015" name="PLoS Genet.">
        <title>Common Cell Shape Evolution of Two Nasopharyngeal Pathogens.</title>
        <authorList>
            <person name="Veyrier F.J."/>
            <person name="Biais N."/>
            <person name="Morales P."/>
            <person name="Belkacem N."/>
            <person name="Guilhen C."/>
            <person name="Ranjeva S."/>
            <person name="Sismeiro O."/>
            <person name="Pehau-Arnaudet G."/>
            <person name="Rocha E.P."/>
            <person name="Werts C."/>
            <person name="Taha M.K."/>
            <person name="Boneca I.G."/>
        </authorList>
    </citation>
    <scope>NUCLEOTIDE SEQUENCE [LARGE SCALE GENOMIC DNA]</scope>
    <source>
        <strain evidence="15 16">ATCC 29315</strain>
    </source>
</reference>
<dbReference type="Gene3D" id="3.10.50.40">
    <property type="match status" value="1"/>
</dbReference>
<evidence type="ECO:0000259" key="14">
    <source>
        <dbReference type="PROSITE" id="PS50198"/>
    </source>
</evidence>
<accession>A0A0B5CHD7</accession>
<gene>
    <name evidence="15" type="ORF">NELON_05545</name>
</gene>
<evidence type="ECO:0000256" key="10">
    <source>
        <dbReference type="ARBA" id="ARBA00040743"/>
    </source>
</evidence>
<evidence type="ECO:0000256" key="13">
    <source>
        <dbReference type="SAM" id="Coils"/>
    </source>
</evidence>
<dbReference type="Proteomes" id="UP000031392">
    <property type="component" value="Chromosome"/>
</dbReference>
<dbReference type="PROSITE" id="PS50198">
    <property type="entry name" value="PPIC_PPIASE_2"/>
    <property type="match status" value="1"/>
</dbReference>
<dbReference type="PANTHER" id="PTHR47529">
    <property type="entry name" value="PEPTIDYL-PROLYL CIS-TRANS ISOMERASE D"/>
    <property type="match status" value="1"/>
</dbReference>
<feature type="coiled-coil region" evidence="13">
    <location>
        <begin position="347"/>
        <end position="374"/>
    </location>
</feature>
<comment type="similarity">
    <text evidence="9">Belongs to the PpiD chaperone family.</text>
</comment>
<dbReference type="AlphaFoldDB" id="A0A0B5CHD7"/>
<keyword evidence="16" id="KW-1185">Reference proteome</keyword>
<organism evidence="15 16">
    <name type="scientific">Neisseria elongata subsp. glycolytica ATCC 29315</name>
    <dbReference type="NCBI Taxonomy" id="546263"/>
    <lineage>
        <taxon>Bacteria</taxon>
        <taxon>Pseudomonadati</taxon>
        <taxon>Pseudomonadota</taxon>
        <taxon>Betaproteobacteria</taxon>
        <taxon>Neisseriales</taxon>
        <taxon>Neisseriaceae</taxon>
        <taxon>Neisseria</taxon>
    </lineage>
</organism>
<evidence type="ECO:0000256" key="12">
    <source>
        <dbReference type="PROSITE-ProRule" id="PRU00278"/>
    </source>
</evidence>
<evidence type="ECO:0000256" key="6">
    <source>
        <dbReference type="ARBA" id="ARBA00023136"/>
    </source>
</evidence>
<reference evidence="16" key="1">
    <citation type="submission" date="2014-05" db="EMBL/GenBank/DDBJ databases">
        <title>Complete Genome sequence of Neisseria elongata subsp. glycolytica.</title>
        <authorList>
            <person name="Veyrier F.J."/>
            <person name="Taha M.-K."/>
        </authorList>
    </citation>
    <scope>NUCLEOTIDE SEQUENCE [LARGE SCALE GENOMIC DNA]</scope>
    <source>
        <strain evidence="16">ATCC 29315</strain>
    </source>
</reference>
<keyword evidence="8 12" id="KW-0413">Isomerase</keyword>
<name>A0A0B5CHD7_NEIEG</name>
<dbReference type="GO" id="GO:0003755">
    <property type="term" value="F:peptidyl-prolyl cis-trans isomerase activity"/>
    <property type="evidence" value="ECO:0007669"/>
    <property type="project" value="UniProtKB-KW"/>
</dbReference>
<keyword evidence="2" id="KW-1003">Cell membrane</keyword>
<keyword evidence="12" id="KW-0697">Rotamase</keyword>
<dbReference type="PANTHER" id="PTHR47529:SF1">
    <property type="entry name" value="PERIPLASMIC CHAPERONE PPID"/>
    <property type="match status" value="1"/>
</dbReference>
<evidence type="ECO:0000256" key="5">
    <source>
        <dbReference type="ARBA" id="ARBA00022989"/>
    </source>
</evidence>
<evidence type="ECO:0000313" key="16">
    <source>
        <dbReference type="Proteomes" id="UP000031392"/>
    </source>
</evidence>
<keyword evidence="5" id="KW-1133">Transmembrane helix</keyword>
<evidence type="ECO:0000256" key="9">
    <source>
        <dbReference type="ARBA" id="ARBA00038408"/>
    </source>
</evidence>
<dbReference type="PROSITE" id="PS01096">
    <property type="entry name" value="PPIC_PPIASE_1"/>
    <property type="match status" value="1"/>
</dbReference>
<evidence type="ECO:0000256" key="1">
    <source>
        <dbReference type="ARBA" id="ARBA00004382"/>
    </source>
</evidence>
<comment type="subcellular location">
    <subcellularLocation>
        <location evidence="1">Cell inner membrane</location>
        <topology evidence="1">Single-pass type II membrane protein</topology>
        <orientation evidence="1">Periplasmic side</orientation>
    </subcellularLocation>
</comment>
<evidence type="ECO:0000256" key="8">
    <source>
        <dbReference type="ARBA" id="ARBA00023235"/>
    </source>
</evidence>
<dbReference type="InterPro" id="IPR027304">
    <property type="entry name" value="Trigger_fact/SurA_dom_sf"/>
</dbReference>
<dbReference type="InterPro" id="IPR023058">
    <property type="entry name" value="PPIase_PpiC_CS"/>
</dbReference>
<evidence type="ECO:0000313" key="15">
    <source>
        <dbReference type="EMBL" id="AJE18407.1"/>
    </source>
</evidence>
<evidence type="ECO:0000256" key="2">
    <source>
        <dbReference type="ARBA" id="ARBA00022475"/>
    </source>
</evidence>
<dbReference type="EMBL" id="CP007726">
    <property type="protein sequence ID" value="AJE18407.1"/>
    <property type="molecule type" value="Genomic_DNA"/>
</dbReference>
<keyword evidence="4" id="KW-0812">Transmembrane</keyword>
<dbReference type="SUPFAM" id="SSF109998">
    <property type="entry name" value="Triger factor/SurA peptide-binding domain-like"/>
    <property type="match status" value="1"/>
</dbReference>
<evidence type="ECO:0000256" key="4">
    <source>
        <dbReference type="ARBA" id="ARBA00022692"/>
    </source>
</evidence>
<keyword evidence="3" id="KW-0997">Cell inner membrane</keyword>
<dbReference type="HOGENOM" id="CLU_023843_1_2_4"/>
<evidence type="ECO:0000256" key="3">
    <source>
        <dbReference type="ARBA" id="ARBA00022519"/>
    </source>
</evidence>
<dbReference type="GO" id="GO:0005886">
    <property type="term" value="C:plasma membrane"/>
    <property type="evidence" value="ECO:0007669"/>
    <property type="project" value="UniProtKB-SubCell"/>
</dbReference>
<proteinExistence type="inferred from homology"/>
<dbReference type="RefSeq" id="WP_041961367.1">
    <property type="nucleotide sequence ID" value="NZ_CP007726.1"/>
</dbReference>
<dbReference type="InterPro" id="IPR052029">
    <property type="entry name" value="PpiD_chaperone"/>
</dbReference>
<keyword evidence="6" id="KW-0472">Membrane</keyword>
<dbReference type="Gene3D" id="1.10.4030.10">
    <property type="entry name" value="Porin chaperone SurA, peptide-binding domain"/>
    <property type="match status" value="1"/>
</dbReference>
<dbReference type="Pfam" id="PF13624">
    <property type="entry name" value="SurA_N_3"/>
    <property type="match status" value="1"/>
</dbReference>
<dbReference type="KEGG" id="nel:NELON_05545"/>
<keyword evidence="7" id="KW-0143">Chaperone</keyword>
<dbReference type="InterPro" id="IPR000297">
    <property type="entry name" value="PPIase_PpiC"/>
</dbReference>